<dbReference type="InterPro" id="IPR009014">
    <property type="entry name" value="Transketo_C/PFOR_II"/>
</dbReference>
<accession>A0A3E0U1T2</accession>
<evidence type="ECO:0000256" key="5">
    <source>
        <dbReference type="ARBA" id="ARBA00023052"/>
    </source>
</evidence>
<dbReference type="InterPro" id="IPR005475">
    <property type="entry name" value="Transketolase-like_Pyr-bd"/>
</dbReference>
<dbReference type="SMART" id="SM00861">
    <property type="entry name" value="Transket_pyr"/>
    <property type="match status" value="1"/>
</dbReference>
<gene>
    <name evidence="7" type="ORF">DXX94_08085</name>
</gene>
<evidence type="ECO:0000313" key="8">
    <source>
        <dbReference type="Proteomes" id="UP000256899"/>
    </source>
</evidence>
<dbReference type="PANTHER" id="PTHR42980">
    <property type="entry name" value="2-OXOISOVALERATE DEHYDROGENASE SUBUNIT BETA-RELATED"/>
    <property type="match status" value="1"/>
</dbReference>
<keyword evidence="4" id="KW-0560">Oxidoreductase</keyword>
<evidence type="ECO:0000313" key="7">
    <source>
        <dbReference type="EMBL" id="REL30674.1"/>
    </source>
</evidence>
<dbReference type="PANTHER" id="PTHR42980:SF1">
    <property type="entry name" value="2-OXOISOVALERATE DEHYDROGENASE SUBUNIT BETA, MITOCHONDRIAL"/>
    <property type="match status" value="1"/>
</dbReference>
<evidence type="ECO:0000256" key="3">
    <source>
        <dbReference type="ARBA" id="ARBA00012277"/>
    </source>
</evidence>
<dbReference type="AlphaFoldDB" id="A0A3E0U1T2"/>
<reference evidence="8" key="1">
    <citation type="submission" date="2018-08" db="EMBL/GenBank/DDBJ databases">
        <title>Thalassotalea euphylliae genome.</title>
        <authorList>
            <person name="Summers S."/>
            <person name="Rice S.A."/>
            <person name="Freckelton M.L."/>
            <person name="Nedved B.T."/>
            <person name="Hadfield M.G."/>
        </authorList>
    </citation>
    <scope>NUCLEOTIDE SEQUENCE [LARGE SCALE GENOMIC DNA]</scope>
    <source>
        <strain evidence="8">H3</strain>
    </source>
</reference>
<name>A0A3E0U1T2_9GAMM</name>
<proteinExistence type="predicted"/>
<comment type="function">
    <text evidence="2">E1 component of the 2-oxoglutarate dehydrogenase (OGDH) complex which catalyzes the decarboxylation of 2-oxoglutarate, the first step in the conversion of 2-oxoglutarate to succinyl-CoA and CO(2).</text>
</comment>
<dbReference type="GO" id="GO:0007584">
    <property type="term" value="P:response to nutrient"/>
    <property type="evidence" value="ECO:0007669"/>
    <property type="project" value="TreeGrafter"/>
</dbReference>
<organism evidence="7 8">
    <name type="scientific">Thalassotalea euphylliae</name>
    <dbReference type="NCBI Taxonomy" id="1655234"/>
    <lineage>
        <taxon>Bacteria</taxon>
        <taxon>Pseudomonadati</taxon>
        <taxon>Pseudomonadota</taxon>
        <taxon>Gammaproteobacteria</taxon>
        <taxon>Alteromonadales</taxon>
        <taxon>Colwelliaceae</taxon>
        <taxon>Thalassotalea</taxon>
    </lineage>
</organism>
<dbReference type="GO" id="GO:0009083">
    <property type="term" value="P:branched-chain amino acid catabolic process"/>
    <property type="evidence" value="ECO:0007669"/>
    <property type="project" value="TreeGrafter"/>
</dbReference>
<protein>
    <recommendedName>
        <fullName evidence="3">3-methyl-2-oxobutanoate dehydrogenase (2-methylpropanoyl-transferring)</fullName>
        <ecNumber evidence="3">1.2.4.4</ecNumber>
    </recommendedName>
</protein>
<feature type="domain" description="Transketolase-like pyrimidine-binding" evidence="6">
    <location>
        <begin position="400"/>
        <end position="581"/>
    </location>
</feature>
<evidence type="ECO:0000256" key="1">
    <source>
        <dbReference type="ARBA" id="ARBA00001964"/>
    </source>
</evidence>
<dbReference type="InterPro" id="IPR029061">
    <property type="entry name" value="THDP-binding"/>
</dbReference>
<dbReference type="Pfam" id="PF02780">
    <property type="entry name" value="Transketolase_C"/>
    <property type="match status" value="1"/>
</dbReference>
<dbReference type="Pfam" id="PF02779">
    <property type="entry name" value="Transket_pyr"/>
    <property type="match status" value="1"/>
</dbReference>
<evidence type="ECO:0000256" key="4">
    <source>
        <dbReference type="ARBA" id="ARBA00023002"/>
    </source>
</evidence>
<comment type="cofactor">
    <cofactor evidence="1">
        <name>thiamine diphosphate</name>
        <dbReference type="ChEBI" id="CHEBI:58937"/>
    </cofactor>
</comment>
<dbReference type="Pfam" id="PF00676">
    <property type="entry name" value="E1_dh"/>
    <property type="match status" value="1"/>
</dbReference>
<dbReference type="EC" id="1.2.4.4" evidence="3"/>
<dbReference type="GO" id="GO:0003863">
    <property type="term" value="F:branched-chain 2-oxo acid dehydrogenase activity"/>
    <property type="evidence" value="ECO:0007669"/>
    <property type="project" value="UniProtKB-EC"/>
</dbReference>
<dbReference type="Gene3D" id="3.40.50.970">
    <property type="match status" value="2"/>
</dbReference>
<dbReference type="Proteomes" id="UP000256899">
    <property type="component" value="Unassembled WGS sequence"/>
</dbReference>
<dbReference type="Gene3D" id="3.40.50.920">
    <property type="match status" value="1"/>
</dbReference>
<keyword evidence="5" id="KW-0786">Thiamine pyrophosphate</keyword>
<comment type="caution">
    <text evidence="7">The sequence shown here is derived from an EMBL/GenBank/DDBJ whole genome shotgun (WGS) entry which is preliminary data.</text>
</comment>
<dbReference type="SUPFAM" id="SSF52922">
    <property type="entry name" value="TK C-terminal domain-like"/>
    <property type="match status" value="1"/>
</dbReference>
<evidence type="ECO:0000256" key="2">
    <source>
        <dbReference type="ARBA" id="ARBA00003906"/>
    </source>
</evidence>
<dbReference type="SUPFAM" id="SSF52518">
    <property type="entry name" value="Thiamin diphosphate-binding fold (THDP-binding)"/>
    <property type="match status" value="2"/>
</dbReference>
<evidence type="ECO:0000259" key="6">
    <source>
        <dbReference type="SMART" id="SM00861"/>
    </source>
</evidence>
<keyword evidence="8" id="KW-1185">Reference proteome</keyword>
<dbReference type="RefSeq" id="WP_116015062.1">
    <property type="nucleotide sequence ID" value="NZ_QUOT01000001.1"/>
</dbReference>
<dbReference type="CDD" id="cd02000">
    <property type="entry name" value="TPP_E1_PDC_ADC_BCADC"/>
    <property type="match status" value="1"/>
</dbReference>
<dbReference type="EMBL" id="QUOT01000001">
    <property type="protein sequence ID" value="REL30674.1"/>
    <property type="molecule type" value="Genomic_DNA"/>
</dbReference>
<sequence>MSDRNKLVKDNFAKFISVGSLPELSVSYTPDTVGLNASDLIDMLTTQMMSRHLDLQSRVMQKQGQSFYTIGSAGHEGNAAYARAFRIDDMAFLHYRSGAFCLQRAKEATGHAPLYEMLLSFAASSEDPVSGGRHKVLGSKAHHIPPQTSTIASHLPKAMGAAFSIGLAQRLNFTGKLSKDGVILCSFGDASANHSTALGAINSAAWCAYQSIPMPIVFICEDNGIGISTSTPQGWIAANFSNRAGITYLYCDGLNLLDTYQAACKAEKIARTQQKPVFLHVKMVRLLGHAGSDSEFAYRDLSEIEAIERQDPLLHSAQLLLTHNIMTADKMIALYQATAAHIAELAEQVAEQPRLENAKEVMASLIPKAIPGNAENYQAVSQAQRDALFAHERHNLDKPQHLAKLLNWTLMDALAELPNIVMLGEDIAKKGGVYNVTSKLNERFGSNRVMNTLLDEQSILGGAIGLAHNGFLPIPEIQFLAYVHNAEDQIRGEAATLSFFSNQQFTNPMVIRIAGLAYQKGFGGHFHNDNSIAVFRDIPGVILACPSNGFDGVEMLRTCIKLAYEQQRVVVFLEPIALYMTKDLFPSSNAQSDKRGQKAQADGLWTSPYQYQTLAEHVIDMGIKVYPKAAKTRDITSNISSDGATDSASKAQVCILTYGNGCYLSRQAQALLAEQGIRICVVDLRFLAPLDEVGIIEQVRDVKKVLIVDECRETGSISEALVTLLNEQASDTELKRICAQDSFIPLGSAAYHVLPSTQEIVDTLLSWIALDGVH</sequence>
<dbReference type="InterPro" id="IPR033248">
    <property type="entry name" value="Transketolase_C"/>
</dbReference>
<dbReference type="InterPro" id="IPR001017">
    <property type="entry name" value="DH_E1"/>
</dbReference>